<evidence type="ECO:0000313" key="2">
    <source>
        <dbReference type="Proteomes" id="UP000727407"/>
    </source>
</evidence>
<proteinExistence type="predicted"/>
<sequence length="72" mass="7665">LPSNPIRASFSPTAPSPPPLSPLQDLISFISPYSLSHALQRGPGILLHCFSQRTMSGILSCDPPLPSPTISR</sequence>
<dbReference type="AlphaFoldDB" id="A0A8J5BNR8"/>
<organism evidence="1 2">
    <name type="scientific">Clarias magur</name>
    <name type="common">Asian catfish</name>
    <name type="synonym">Macropteronotus magur</name>
    <dbReference type="NCBI Taxonomy" id="1594786"/>
    <lineage>
        <taxon>Eukaryota</taxon>
        <taxon>Metazoa</taxon>
        <taxon>Chordata</taxon>
        <taxon>Craniata</taxon>
        <taxon>Vertebrata</taxon>
        <taxon>Euteleostomi</taxon>
        <taxon>Actinopterygii</taxon>
        <taxon>Neopterygii</taxon>
        <taxon>Teleostei</taxon>
        <taxon>Ostariophysi</taxon>
        <taxon>Siluriformes</taxon>
        <taxon>Clariidae</taxon>
        <taxon>Clarias</taxon>
    </lineage>
</organism>
<gene>
    <name evidence="1" type="primary">cux1</name>
    <name evidence="1" type="ORF">DAT39_000378</name>
</gene>
<reference evidence="1" key="1">
    <citation type="submission" date="2020-07" db="EMBL/GenBank/DDBJ databases">
        <title>Clarias magur genome sequencing, assembly and annotation.</title>
        <authorList>
            <person name="Kushwaha B."/>
            <person name="Kumar R."/>
            <person name="Das P."/>
            <person name="Joshi C.G."/>
            <person name="Kumar D."/>
            <person name="Nagpure N.S."/>
            <person name="Pandey M."/>
            <person name="Agarwal S."/>
            <person name="Srivastava S."/>
            <person name="Singh M."/>
            <person name="Sahoo L."/>
            <person name="Jayasankar P."/>
            <person name="Meher P.K."/>
            <person name="Koringa P.G."/>
            <person name="Iquebal M.A."/>
            <person name="Das S.P."/>
            <person name="Bit A."/>
            <person name="Patnaik S."/>
            <person name="Patel N."/>
            <person name="Shah T.M."/>
            <person name="Hinsu A."/>
            <person name="Jena J.K."/>
        </authorList>
    </citation>
    <scope>NUCLEOTIDE SEQUENCE</scope>
    <source>
        <strain evidence="1">CIFAMagur01</strain>
        <tissue evidence="1">Testis</tissue>
    </source>
</reference>
<keyword evidence="2" id="KW-1185">Reference proteome</keyword>
<dbReference type="Proteomes" id="UP000727407">
    <property type="component" value="Unassembled WGS sequence"/>
</dbReference>
<evidence type="ECO:0000313" key="1">
    <source>
        <dbReference type="EMBL" id="KAF5910092.1"/>
    </source>
</evidence>
<comment type="caution">
    <text evidence="1">The sequence shown here is derived from an EMBL/GenBank/DDBJ whole genome shotgun (WGS) entry which is preliminary data.</text>
</comment>
<feature type="non-terminal residue" evidence="1">
    <location>
        <position position="72"/>
    </location>
</feature>
<protein>
    <submittedName>
        <fullName evidence="1">Putative zinc finger protein R05D3.3</fullName>
    </submittedName>
</protein>
<dbReference type="EMBL" id="QNUK01000001">
    <property type="protein sequence ID" value="KAF5910092.1"/>
    <property type="molecule type" value="Genomic_DNA"/>
</dbReference>
<name>A0A8J5BNR8_CLAMG</name>
<accession>A0A8J5BNR8</accession>